<dbReference type="Pfam" id="PF00679">
    <property type="entry name" value="EFG_C"/>
    <property type="match status" value="1"/>
</dbReference>
<dbReference type="CDD" id="cd16262">
    <property type="entry name" value="EFG_III"/>
    <property type="match status" value="1"/>
</dbReference>
<dbReference type="NCBIfam" id="TIGR00484">
    <property type="entry name" value="EF-G"/>
    <property type="match status" value="1"/>
</dbReference>
<dbReference type="InterPro" id="IPR035649">
    <property type="entry name" value="EFG_V"/>
</dbReference>
<keyword evidence="7" id="KW-0251">Elongation factor</keyword>
<feature type="domain" description="Tr-type G" evidence="6">
    <location>
        <begin position="7"/>
        <end position="278"/>
    </location>
</feature>
<dbReference type="SUPFAM" id="SSF54211">
    <property type="entry name" value="Ribosomal protein S5 domain 2-like"/>
    <property type="match status" value="1"/>
</dbReference>
<evidence type="ECO:0000313" key="8">
    <source>
        <dbReference type="Proteomes" id="UP000002064"/>
    </source>
</evidence>
<dbReference type="InterPro" id="IPR014721">
    <property type="entry name" value="Ribsml_uS5_D2-typ_fold_subgr"/>
</dbReference>
<dbReference type="SMART" id="SM00838">
    <property type="entry name" value="EFG_C"/>
    <property type="match status" value="1"/>
</dbReference>
<protein>
    <recommendedName>
        <fullName evidence="2 5">Elongation factor G</fullName>
    </recommendedName>
</protein>
<keyword evidence="7" id="KW-0648">Protein biosynthesis</keyword>
<proteinExistence type="inferred from homology"/>
<dbReference type="InterPro" id="IPR005517">
    <property type="entry name" value="Transl_elong_EFG/EF2_IV"/>
</dbReference>
<dbReference type="Pfam" id="PF00009">
    <property type="entry name" value="GTP_EFTU"/>
    <property type="match status" value="1"/>
</dbReference>
<dbReference type="CDD" id="cd01434">
    <property type="entry name" value="EFG_mtEFG1_IV"/>
    <property type="match status" value="1"/>
</dbReference>
<dbReference type="Gene3D" id="3.30.70.240">
    <property type="match status" value="1"/>
</dbReference>
<gene>
    <name evidence="7" type="ordered locus">Tmath_1963</name>
</gene>
<dbReference type="InterPro" id="IPR041095">
    <property type="entry name" value="EFG_II"/>
</dbReference>
<dbReference type="PROSITE" id="PS51722">
    <property type="entry name" value="G_TR_2"/>
    <property type="match status" value="1"/>
</dbReference>
<organism evidence="7 8">
    <name type="scientific">Thermoanaerobacter mathranii subsp. mathranii (strain DSM 11426 / CCUG 53645 / CIP 108742 / A3)</name>
    <dbReference type="NCBI Taxonomy" id="583358"/>
    <lineage>
        <taxon>Bacteria</taxon>
        <taxon>Bacillati</taxon>
        <taxon>Bacillota</taxon>
        <taxon>Clostridia</taxon>
        <taxon>Thermoanaerobacterales</taxon>
        <taxon>Thermoanaerobacteraceae</taxon>
        <taxon>Thermoanaerobacter</taxon>
    </lineage>
</organism>
<dbReference type="Gene3D" id="3.40.50.300">
    <property type="entry name" value="P-loop containing nucleotide triphosphate hydrolases"/>
    <property type="match status" value="1"/>
</dbReference>
<dbReference type="Pfam" id="PF22042">
    <property type="entry name" value="EF-G_D2"/>
    <property type="match status" value="1"/>
</dbReference>
<dbReference type="NCBIfam" id="NF009891">
    <property type="entry name" value="PRK13351.1-1"/>
    <property type="match status" value="1"/>
</dbReference>
<evidence type="ECO:0000256" key="3">
    <source>
        <dbReference type="ARBA" id="ARBA00022741"/>
    </source>
</evidence>
<evidence type="ECO:0000256" key="1">
    <source>
        <dbReference type="ARBA" id="ARBA00005870"/>
    </source>
</evidence>
<sequence>MKDYKTNQIRNVGLVSHGGAGKTTLTEAFLFNTKVIDRMGRVENGTTVSDYDPEEIVRQISISTSVIPVEWGECKINILDMPGYFDFFGEVVSGLRVVDSVIIPVCAASGVEVGTEKVFGLAQKNTLPIIFFINKMDRENADYFKTLNQLREKFGNKVIPLTFPIGSEQSFKGYVDVLTQKAYVYNEKGAKETEVPSELMDKVLSAKEELIENIAENDETLMEKYFGGEEFTQEEIKEGIKNSIRIGELMPVLCGSSLKNIGTDKLLDVIVEYLPSPLDIEKEGEKVSENGPVAAFVFKTIADPYVGRVSIFKVISGTLTSDCVLLNSNNKMQEKISQLFILRGKKQIPMSKLVAGDIGAVAKLQYTMTGDTLCDTSKPVTLAPIDFPQPTLSLAIEPKSKGDEEKISNGLQRLQEEDPTFKVEKNLETGQMIVYGMGEQHIEVISKKLMNKFGVECTLTDPIVPYRETIKGKIKVEGKHKKQTGGHGQYGHVWIEFEPNPNSEFEFEDKIFGGAVPKQYIPAVEKGLRESMKEGVLARYPVVNIKATLVDGSYHPVDSSEMAFKIAASLAFKKGMEQANPVLLEPIMRVEVVVPEEYMGDIIGDLNKRRGRILGMESKDNLEVITAEVPLAEMNRYATDLRSLTQARGDFKMAFARYEEAPPNVAQKIIEERKKIKEKEK</sequence>
<dbReference type="PANTHER" id="PTHR43261:SF6">
    <property type="entry name" value="ELONGATION FACTOR G-LIKE PROTEIN"/>
    <property type="match status" value="1"/>
</dbReference>
<dbReference type="NCBIfam" id="NF009379">
    <property type="entry name" value="PRK12740.1-3"/>
    <property type="match status" value="1"/>
</dbReference>
<dbReference type="InterPro" id="IPR004540">
    <property type="entry name" value="Transl_elong_EFG/EF2"/>
</dbReference>
<dbReference type="SUPFAM" id="SSF52540">
    <property type="entry name" value="P-loop containing nucleoside triphosphate hydrolases"/>
    <property type="match status" value="1"/>
</dbReference>
<dbReference type="CDD" id="cd04170">
    <property type="entry name" value="EF-G_bact"/>
    <property type="match status" value="1"/>
</dbReference>
<dbReference type="InterPro" id="IPR000640">
    <property type="entry name" value="EFG_V-like"/>
</dbReference>
<evidence type="ECO:0000256" key="2">
    <source>
        <dbReference type="ARBA" id="ARBA00017872"/>
    </source>
</evidence>
<dbReference type="SMART" id="SM00889">
    <property type="entry name" value="EFG_IV"/>
    <property type="match status" value="1"/>
</dbReference>
<dbReference type="PANTHER" id="PTHR43261">
    <property type="entry name" value="TRANSLATION ELONGATION FACTOR G-RELATED"/>
    <property type="match status" value="1"/>
</dbReference>
<dbReference type="GO" id="GO:0003746">
    <property type="term" value="F:translation elongation factor activity"/>
    <property type="evidence" value="ECO:0007669"/>
    <property type="project" value="UniProtKB-KW"/>
</dbReference>
<dbReference type="SUPFAM" id="SSF50447">
    <property type="entry name" value="Translation proteins"/>
    <property type="match status" value="1"/>
</dbReference>
<accession>A0ABM5LSQ1</accession>
<dbReference type="InterPro" id="IPR000795">
    <property type="entry name" value="T_Tr_GTP-bd_dom"/>
</dbReference>
<dbReference type="Pfam" id="PF14492">
    <property type="entry name" value="EFG_III"/>
    <property type="match status" value="1"/>
</dbReference>
<dbReference type="RefSeq" id="WP_013150828.1">
    <property type="nucleotide sequence ID" value="NC_014209.1"/>
</dbReference>
<dbReference type="CDD" id="cd04088">
    <property type="entry name" value="EFG_mtEFG_II"/>
    <property type="match status" value="1"/>
</dbReference>
<dbReference type="SUPFAM" id="SSF54980">
    <property type="entry name" value="EF-G C-terminal domain-like"/>
    <property type="match status" value="2"/>
</dbReference>
<dbReference type="EMBL" id="CP002032">
    <property type="protein sequence ID" value="ADH61650.1"/>
    <property type="molecule type" value="Genomic_DNA"/>
</dbReference>
<dbReference type="NCBIfam" id="TIGR00231">
    <property type="entry name" value="small_GTP"/>
    <property type="match status" value="1"/>
</dbReference>
<keyword evidence="4" id="KW-0342">GTP-binding</keyword>
<dbReference type="InterPro" id="IPR020568">
    <property type="entry name" value="Ribosomal_Su5_D2-typ_SF"/>
</dbReference>
<keyword evidence="8" id="KW-1185">Reference proteome</keyword>
<dbReference type="InterPro" id="IPR027417">
    <property type="entry name" value="P-loop_NTPase"/>
</dbReference>
<dbReference type="Proteomes" id="UP000002064">
    <property type="component" value="Chromosome"/>
</dbReference>
<name>A0ABM5LSQ1_THEM3</name>
<dbReference type="InterPro" id="IPR009000">
    <property type="entry name" value="Transl_B-barrel_sf"/>
</dbReference>
<dbReference type="InterPro" id="IPR053905">
    <property type="entry name" value="EF-G-like_DII"/>
</dbReference>
<dbReference type="NCBIfam" id="NF009381">
    <property type="entry name" value="PRK12740.1-5"/>
    <property type="match status" value="1"/>
</dbReference>
<dbReference type="InterPro" id="IPR009022">
    <property type="entry name" value="EFG_III"/>
</dbReference>
<evidence type="ECO:0000313" key="7">
    <source>
        <dbReference type="EMBL" id="ADH61650.1"/>
    </source>
</evidence>
<evidence type="ECO:0000259" key="6">
    <source>
        <dbReference type="PROSITE" id="PS51722"/>
    </source>
</evidence>
<dbReference type="InterPro" id="IPR035647">
    <property type="entry name" value="EFG_III/V"/>
</dbReference>
<keyword evidence="3" id="KW-0547">Nucleotide-binding</keyword>
<dbReference type="Gene3D" id="2.40.30.10">
    <property type="entry name" value="Translation factors"/>
    <property type="match status" value="1"/>
</dbReference>
<dbReference type="Gene3D" id="3.30.70.870">
    <property type="entry name" value="Elongation Factor G (Translational Gtpase), domain 3"/>
    <property type="match status" value="1"/>
</dbReference>
<reference evidence="7 8" key="1">
    <citation type="submission" date="2010-05" db="EMBL/GenBank/DDBJ databases">
        <title>Complete sequence of Thermoanaerobacter mathranii subsp. mathranii mathranii str. A3.</title>
        <authorList>
            <consortium name="US DOE Joint Genome Institute"/>
            <person name="Lucas S."/>
            <person name="Copeland A."/>
            <person name="Lapidus A."/>
            <person name="Cheng J.-F."/>
            <person name="Bruce D."/>
            <person name="Goodwin L."/>
            <person name="Pitluck S."/>
            <person name="Held B."/>
            <person name="Detter J.C."/>
            <person name="Han C."/>
            <person name="Tapia R."/>
            <person name="Land M."/>
            <person name="Hauser L."/>
            <person name="Kyrpides N."/>
            <person name="Mikhailova N."/>
            <person name="Zhou J."/>
            <person name="Hemme C."/>
            <person name="Woyke T."/>
        </authorList>
    </citation>
    <scope>NUCLEOTIDE SEQUENCE [LARGE SCALE GENOMIC DNA]</scope>
    <source>
        <strain evidence="7 8">A3</strain>
    </source>
</reference>
<dbReference type="InterPro" id="IPR005225">
    <property type="entry name" value="Small_GTP-bd"/>
</dbReference>
<dbReference type="PRINTS" id="PR00315">
    <property type="entry name" value="ELONGATNFCT"/>
</dbReference>
<dbReference type="Gene3D" id="3.30.230.10">
    <property type="match status" value="1"/>
</dbReference>
<dbReference type="CDD" id="cd03713">
    <property type="entry name" value="EFG_mtEFG_C"/>
    <property type="match status" value="1"/>
</dbReference>
<comment type="similarity">
    <text evidence="1">Belongs to the TRAFAC class translation factor GTPase superfamily. Classic translation factor GTPase family. EF-G/EF-2 subfamily.</text>
</comment>
<evidence type="ECO:0000256" key="5">
    <source>
        <dbReference type="NCBIfam" id="TIGR00484"/>
    </source>
</evidence>
<evidence type="ECO:0000256" key="4">
    <source>
        <dbReference type="ARBA" id="ARBA00023134"/>
    </source>
</evidence>
<dbReference type="InterPro" id="IPR047872">
    <property type="entry name" value="EFG_IV"/>
</dbReference>
<dbReference type="Pfam" id="PF03764">
    <property type="entry name" value="EFG_IV"/>
    <property type="match status" value="1"/>
</dbReference>